<dbReference type="SUPFAM" id="SSF68906">
    <property type="entry name" value="SAP domain"/>
    <property type="match status" value="1"/>
</dbReference>
<accession>A0A6C0HBN1</accession>
<reference evidence="2" key="1">
    <citation type="journal article" date="2020" name="Nature">
        <title>Giant virus diversity and host interactions through global metagenomics.</title>
        <authorList>
            <person name="Schulz F."/>
            <person name="Roux S."/>
            <person name="Paez-Espino D."/>
            <person name="Jungbluth S."/>
            <person name="Walsh D.A."/>
            <person name="Denef V.J."/>
            <person name="McMahon K.D."/>
            <person name="Konstantinidis K.T."/>
            <person name="Eloe-Fadrosh E.A."/>
            <person name="Kyrpides N.C."/>
            <person name="Woyke T."/>
        </authorList>
    </citation>
    <scope>NUCLEOTIDE SEQUENCE</scope>
    <source>
        <strain evidence="2">GVMAG-M-3300023179-90</strain>
    </source>
</reference>
<name>A0A6C0HBN1_9ZZZZ</name>
<protein>
    <recommendedName>
        <fullName evidence="1">SAP domain-containing protein</fullName>
    </recommendedName>
</protein>
<dbReference type="PROSITE" id="PS50096">
    <property type="entry name" value="IQ"/>
    <property type="match status" value="1"/>
</dbReference>
<organism evidence="2">
    <name type="scientific">viral metagenome</name>
    <dbReference type="NCBI Taxonomy" id="1070528"/>
    <lineage>
        <taxon>unclassified sequences</taxon>
        <taxon>metagenomes</taxon>
        <taxon>organismal metagenomes</taxon>
    </lineage>
</organism>
<evidence type="ECO:0000259" key="1">
    <source>
        <dbReference type="Pfam" id="PF02037"/>
    </source>
</evidence>
<evidence type="ECO:0000313" key="2">
    <source>
        <dbReference type="EMBL" id="QHT77787.1"/>
    </source>
</evidence>
<sequence length="433" mass="51142">MTNSLSKFIKENILENVLSKNTKKTRKTKAADDFKIVTCDEYYKNHINLKSYKLPELKMLVKHYKLPVTGNKGILIERIETHFKKMKYSIKIQKLFRGFIVRLSFKMRGPAFNDRKICVNDTDFVTLEPLDEIPFELFYSYKDAKDFVYGFNLTSIVELIKKRGKITNPYNREVMDVKHIREIITLYNIIQFVFAEHKDETYMKLNILHERPTCSHLRPHPILTNRFTLERIAESLNGQMNHIRTIPRSQSSTNILERVQPTSNNVLNSELSNNYYNPRVITPLTPELRMAYNKITEIRRKPIYVRIQELFMEIDQLGNYTNSEWFSGLQRQTYYRLYRILHDIWYYRGGLSREIKLKICPLFEPFSNIFNHQPNVTEDHLKISCLTVIENMVYSGIDEDHRKIGALHVLSALTVVSAGARETMPWLYESVAY</sequence>
<proteinExistence type="predicted"/>
<dbReference type="EMBL" id="MN739921">
    <property type="protein sequence ID" value="QHT77787.1"/>
    <property type="molecule type" value="Genomic_DNA"/>
</dbReference>
<dbReference type="Pfam" id="PF02037">
    <property type="entry name" value="SAP"/>
    <property type="match status" value="1"/>
</dbReference>
<dbReference type="InterPro" id="IPR003034">
    <property type="entry name" value="SAP_dom"/>
</dbReference>
<dbReference type="Gene3D" id="1.10.720.30">
    <property type="entry name" value="SAP domain"/>
    <property type="match status" value="1"/>
</dbReference>
<feature type="domain" description="SAP" evidence="1">
    <location>
        <begin position="49"/>
        <end position="84"/>
    </location>
</feature>
<dbReference type="InterPro" id="IPR036361">
    <property type="entry name" value="SAP_dom_sf"/>
</dbReference>
<dbReference type="AlphaFoldDB" id="A0A6C0HBN1"/>